<dbReference type="Proteomes" id="UP000719412">
    <property type="component" value="Unassembled WGS sequence"/>
</dbReference>
<feature type="compositionally biased region" description="Basic and acidic residues" evidence="10">
    <location>
        <begin position="677"/>
        <end position="686"/>
    </location>
</feature>
<reference evidence="11" key="1">
    <citation type="journal article" date="2020" name="J Insects Food Feed">
        <title>The yellow mealworm (Tenebrio molitor) genome: a resource for the emerging insects as food and feed industry.</title>
        <authorList>
            <person name="Eriksson T."/>
            <person name="Andere A."/>
            <person name="Kelstrup H."/>
            <person name="Emery V."/>
            <person name="Picard C."/>
        </authorList>
    </citation>
    <scope>NUCLEOTIDE SEQUENCE</scope>
    <source>
        <strain evidence="11">Stoneville</strain>
        <tissue evidence="11">Whole head</tissue>
    </source>
</reference>
<keyword evidence="8" id="KW-0539">Nucleus</keyword>
<evidence type="ECO:0000256" key="4">
    <source>
        <dbReference type="ARBA" id="ARBA00013508"/>
    </source>
</evidence>
<keyword evidence="6" id="KW-0493">Microtubule</keyword>
<keyword evidence="12" id="KW-1185">Reference proteome</keyword>
<feature type="region of interest" description="Disordered" evidence="10">
    <location>
        <begin position="470"/>
        <end position="728"/>
    </location>
</feature>
<feature type="compositionally biased region" description="Basic and acidic residues" evidence="10">
    <location>
        <begin position="222"/>
        <end position="231"/>
    </location>
</feature>
<feature type="compositionally biased region" description="Basic and acidic residues" evidence="10">
    <location>
        <begin position="473"/>
        <end position="482"/>
    </location>
</feature>
<dbReference type="GO" id="GO:0005814">
    <property type="term" value="C:centriole"/>
    <property type="evidence" value="ECO:0007669"/>
    <property type="project" value="UniProtKB-SubCell"/>
</dbReference>
<evidence type="ECO:0000256" key="5">
    <source>
        <dbReference type="ARBA" id="ARBA00022490"/>
    </source>
</evidence>
<protein>
    <recommendedName>
        <fullName evidence="4">Nuclear protein MDM1</fullName>
    </recommendedName>
</protein>
<feature type="region of interest" description="Disordered" evidence="10">
    <location>
        <begin position="221"/>
        <end position="273"/>
    </location>
</feature>
<comment type="similarity">
    <text evidence="3">Belongs to the MDM1 family.</text>
</comment>
<evidence type="ECO:0000256" key="7">
    <source>
        <dbReference type="ARBA" id="ARBA00023212"/>
    </source>
</evidence>
<evidence type="ECO:0000256" key="10">
    <source>
        <dbReference type="SAM" id="MobiDB-lite"/>
    </source>
</evidence>
<sequence>MWKRVDLSRRPEHGLPIRWGSCHAARALESVESAGSVLSFRDLRRLLSRFWLTPEVFRTRIRPVYGFLARRLPEKKSSVHSLDLMIGSFWNLCRACPSMPVDKLHSEYRSTYRWHEYTGPRQEVVRRPPQPNAAPAAGKPLNVTVYQIDNAPRHHLITSSLLGEKTDSQQSSKQEDDVHNELPKLEPAMPRRKKYPDLAYRHHEFLISDGEITANGMCNTESRARSEERGPHWRPSRRSKSEGPRCGAYGDGMRERERRRESDPDLENMGRETGLLRKAISKISTEYRLQFAWPQGHTSRRDAAGSSAPRKSQSMGALKPATNAMVHKKRIDMENKDASELEPLVDERNTREDKTHIFKDEFNTEYKKKFRPFSQYEYSEGRFTKRGASAEDADDQGGLNSLPPQYEKNDSWYREVVELRKKAGEYKHRGWGSELAPDRLSDIYNKQVELWDQVSRRSSLSALSLASMTHKSYTKEEKEVDNNNKTSPSKAARNAENSARIVRDMIRHHLERTTGGTEFDGLILSPTREKLEPTIPKKDDDSRGSQKNSPKKNSPLKSSSLKRHNQKAPKTGPKNLRSQSVGPITDTTEKRSPKRQSRSATVKERKSSTNPACIKRPRPSSLNTTASSRYKHSSVPSKTEDDRLAKANSKSQNTNDFSKQKLGSKQLEKGSSGADPPKAEINETEVKTATGTEAPEIIDCEPVVKSPPEPTRVKSPEQILMRSPDPVNWTVPLDTGKTFTVTQNVREGDISSRPHSEVKAWTPPDVPPPIAQSAPPTLTDQNKEQGMSYGFSSESMNSGQGRVIAAQANRDSKVIGRYGYLGNCVPAERPSINGRASEDRLSVLQHQCSRTMVPSQTRAK</sequence>
<feature type="region of interest" description="Disordered" evidence="10">
    <location>
        <begin position="294"/>
        <end position="328"/>
    </location>
</feature>
<feature type="compositionally biased region" description="Basic and acidic residues" evidence="10">
    <location>
        <begin position="252"/>
        <end position="263"/>
    </location>
</feature>
<gene>
    <name evidence="11" type="ORF">GEV33_004046</name>
</gene>
<feature type="compositionally biased region" description="Basic and acidic residues" evidence="10">
    <location>
        <begin position="501"/>
        <end position="512"/>
    </location>
</feature>
<keyword evidence="5" id="KW-0963">Cytoplasm</keyword>
<name>A0A8J6HR40_TENMO</name>
<feature type="region of interest" description="Disordered" evidence="10">
    <location>
        <begin position="749"/>
        <end position="797"/>
    </location>
</feature>
<dbReference type="GO" id="GO:0046600">
    <property type="term" value="P:negative regulation of centriole replication"/>
    <property type="evidence" value="ECO:0007669"/>
    <property type="project" value="InterPro"/>
</dbReference>
<reference evidence="11" key="2">
    <citation type="submission" date="2021-08" db="EMBL/GenBank/DDBJ databases">
        <authorList>
            <person name="Eriksson T."/>
        </authorList>
    </citation>
    <scope>NUCLEOTIDE SEQUENCE</scope>
    <source>
        <strain evidence="11">Stoneville</strain>
        <tissue evidence="11">Whole head</tissue>
    </source>
</reference>
<accession>A0A8J6HR40</accession>
<dbReference type="EMBL" id="JABDTM020016768">
    <property type="protein sequence ID" value="KAH0818743.1"/>
    <property type="molecule type" value="Genomic_DNA"/>
</dbReference>
<feature type="region of interest" description="Disordered" evidence="10">
    <location>
        <begin position="163"/>
        <end position="192"/>
    </location>
</feature>
<evidence type="ECO:0000256" key="1">
    <source>
        <dbReference type="ARBA" id="ARBA00004114"/>
    </source>
</evidence>
<feature type="compositionally biased region" description="Basic and acidic residues" evidence="10">
    <location>
        <begin position="173"/>
        <end position="184"/>
    </location>
</feature>
<feature type="region of interest" description="Disordered" evidence="10">
    <location>
        <begin position="386"/>
        <end position="406"/>
    </location>
</feature>
<evidence type="ECO:0000256" key="9">
    <source>
        <dbReference type="ARBA" id="ARBA00045771"/>
    </source>
</evidence>
<comment type="caution">
    <text evidence="11">The sequence shown here is derived from an EMBL/GenBank/DDBJ whole genome shotgun (WGS) entry which is preliminary data.</text>
</comment>
<dbReference type="InterPro" id="IPR029136">
    <property type="entry name" value="MDM1"/>
</dbReference>
<dbReference type="GO" id="GO:0005634">
    <property type="term" value="C:nucleus"/>
    <property type="evidence" value="ECO:0007669"/>
    <property type="project" value="UniProtKB-SubCell"/>
</dbReference>
<evidence type="ECO:0000313" key="12">
    <source>
        <dbReference type="Proteomes" id="UP000719412"/>
    </source>
</evidence>
<evidence type="ECO:0000256" key="6">
    <source>
        <dbReference type="ARBA" id="ARBA00022701"/>
    </source>
</evidence>
<organism evidence="11 12">
    <name type="scientific">Tenebrio molitor</name>
    <name type="common">Yellow mealworm beetle</name>
    <dbReference type="NCBI Taxonomy" id="7067"/>
    <lineage>
        <taxon>Eukaryota</taxon>
        <taxon>Metazoa</taxon>
        <taxon>Ecdysozoa</taxon>
        <taxon>Arthropoda</taxon>
        <taxon>Hexapoda</taxon>
        <taxon>Insecta</taxon>
        <taxon>Pterygota</taxon>
        <taxon>Neoptera</taxon>
        <taxon>Endopterygota</taxon>
        <taxon>Coleoptera</taxon>
        <taxon>Polyphaga</taxon>
        <taxon>Cucujiformia</taxon>
        <taxon>Tenebrionidae</taxon>
        <taxon>Tenebrio</taxon>
    </lineage>
</organism>
<feature type="compositionally biased region" description="Polar residues" evidence="10">
    <location>
        <begin position="576"/>
        <end position="586"/>
    </location>
</feature>
<feature type="compositionally biased region" description="Basic and acidic residues" evidence="10">
    <location>
        <begin position="749"/>
        <end position="758"/>
    </location>
</feature>
<evidence type="ECO:0000256" key="2">
    <source>
        <dbReference type="ARBA" id="ARBA00004123"/>
    </source>
</evidence>
<evidence type="ECO:0000256" key="3">
    <source>
        <dbReference type="ARBA" id="ARBA00010494"/>
    </source>
</evidence>
<dbReference type="GO" id="GO:0008017">
    <property type="term" value="F:microtubule binding"/>
    <property type="evidence" value="ECO:0007669"/>
    <property type="project" value="InterPro"/>
</dbReference>
<keyword evidence="7" id="KW-0206">Cytoskeleton</keyword>
<comment type="subcellular location">
    <subcellularLocation>
        <location evidence="1">Cytoplasm</location>
        <location evidence="1">Cytoskeleton</location>
        <location evidence="1">Microtubule organizing center</location>
        <location evidence="1">Centrosome</location>
        <location evidence="1">Centriole</location>
    </subcellularLocation>
    <subcellularLocation>
        <location evidence="2">Nucleus</location>
    </subcellularLocation>
</comment>
<dbReference type="Pfam" id="PF15501">
    <property type="entry name" value="MDM1"/>
    <property type="match status" value="1"/>
</dbReference>
<feature type="compositionally biased region" description="Basic and acidic residues" evidence="10">
    <location>
        <begin position="527"/>
        <end position="544"/>
    </location>
</feature>
<proteinExistence type="inferred from homology"/>
<dbReference type="PANTHER" id="PTHR32078:SF1">
    <property type="entry name" value="NUCLEAR PROTEIN MDM1"/>
    <property type="match status" value="1"/>
</dbReference>
<evidence type="ECO:0000256" key="8">
    <source>
        <dbReference type="ARBA" id="ARBA00023242"/>
    </source>
</evidence>
<evidence type="ECO:0000313" key="11">
    <source>
        <dbReference type="EMBL" id="KAH0818743.1"/>
    </source>
</evidence>
<feature type="compositionally biased region" description="Low complexity" evidence="10">
    <location>
        <begin position="547"/>
        <end position="559"/>
    </location>
</feature>
<dbReference type="PANTHER" id="PTHR32078">
    <property type="entry name" value="NUCLEAR PROTEIN MDM1"/>
    <property type="match status" value="1"/>
</dbReference>
<dbReference type="GO" id="GO:0005874">
    <property type="term" value="C:microtubule"/>
    <property type="evidence" value="ECO:0007669"/>
    <property type="project" value="UniProtKB-KW"/>
</dbReference>
<comment type="function">
    <text evidence="9">Microtubule-binding protein that negatively regulates centriole duplication. Binds to and stabilizes microtubules.</text>
</comment>
<feature type="compositionally biased region" description="Polar residues" evidence="10">
    <location>
        <begin position="648"/>
        <end position="663"/>
    </location>
</feature>
<dbReference type="AlphaFoldDB" id="A0A8J6HR40"/>